<reference evidence="5" key="3">
    <citation type="journal article" date="2010" name="Genome Res.">
        <title>Population genomic sequencing of Coccidioides fungi reveals recent hybridization and transposon control.</title>
        <authorList>
            <person name="Neafsey D.E."/>
            <person name="Barker B.M."/>
            <person name="Sharpton T.J."/>
            <person name="Stajich J.E."/>
            <person name="Park D.J."/>
            <person name="Whiston E."/>
            <person name="Hung C.-Y."/>
            <person name="McMahan C."/>
            <person name="White J."/>
            <person name="Sykes S."/>
            <person name="Heiman D."/>
            <person name="Young S."/>
            <person name="Zeng Q."/>
            <person name="Abouelleil A."/>
            <person name="Aftuck L."/>
            <person name="Bessette D."/>
            <person name="Brown A."/>
            <person name="FitzGerald M."/>
            <person name="Lui A."/>
            <person name="Macdonald J.P."/>
            <person name="Priest M."/>
            <person name="Orbach M.J."/>
            <person name="Galgiani J.N."/>
            <person name="Kirkland T.N."/>
            <person name="Cole G.T."/>
            <person name="Birren B.W."/>
            <person name="Henn M.R."/>
            <person name="Taylor J.W."/>
            <person name="Rounsley S.D."/>
        </authorList>
    </citation>
    <scope>NUCLEOTIDE SEQUENCE [LARGE SCALE GENOMIC DNA]</scope>
    <source>
        <strain evidence="5">RMSCC 3488</strain>
    </source>
</reference>
<evidence type="ECO:0000256" key="1">
    <source>
        <dbReference type="SAM" id="Coils"/>
    </source>
</evidence>
<reference evidence="5" key="2">
    <citation type="journal article" date="2009" name="Genome Res.">
        <title>Comparative genomic analyses of the human fungal pathogens Coccidioides and their relatives.</title>
        <authorList>
            <person name="Sharpton T.J."/>
            <person name="Stajich J.E."/>
            <person name="Rounsley S.D."/>
            <person name="Gardner M.J."/>
            <person name="Wortman J.R."/>
            <person name="Jordar V.S."/>
            <person name="Maiti R."/>
            <person name="Kodira C.D."/>
            <person name="Neafsey D.E."/>
            <person name="Zeng Q."/>
            <person name="Hung C.-Y."/>
            <person name="McMahan C."/>
            <person name="Muszewska A."/>
            <person name="Grynberg M."/>
            <person name="Mandel M.A."/>
            <person name="Kellner E.M."/>
            <person name="Barker B.M."/>
            <person name="Galgiani J.N."/>
            <person name="Orbach M.J."/>
            <person name="Kirkland T.N."/>
            <person name="Cole G.T."/>
            <person name="Henn M.R."/>
            <person name="Birren B.W."/>
            <person name="Taylor J.W."/>
        </authorList>
    </citation>
    <scope>NUCLEOTIDE SEQUENCE [LARGE SCALE GENOMIC DNA]</scope>
    <source>
        <strain evidence="5">RMSCC 3488</strain>
    </source>
</reference>
<name>A0A0J6F5J8_COCPO</name>
<feature type="compositionally biased region" description="Low complexity" evidence="2">
    <location>
        <begin position="142"/>
        <end position="152"/>
    </location>
</feature>
<dbReference type="Proteomes" id="UP000054567">
    <property type="component" value="Unassembled WGS sequence"/>
</dbReference>
<reference evidence="4 5" key="1">
    <citation type="submission" date="2007-06" db="EMBL/GenBank/DDBJ databases">
        <title>The Genome Sequence of Coccidioides posadasii RMSCC_3488.</title>
        <authorList>
            <consortium name="Coccidioides Genome Resources Consortium"/>
            <consortium name="The Broad Institute Genome Sequencing Platform"/>
            <person name="Henn M.R."/>
            <person name="Sykes S."/>
            <person name="Young S."/>
            <person name="Jaffe D."/>
            <person name="Berlin A."/>
            <person name="Alvarez P."/>
            <person name="Butler J."/>
            <person name="Gnerre S."/>
            <person name="Grabherr M."/>
            <person name="Mauceli E."/>
            <person name="Brockman W."/>
            <person name="Kodira C."/>
            <person name="Alvarado L."/>
            <person name="Zeng Q."/>
            <person name="Crawford M."/>
            <person name="Antoine C."/>
            <person name="Devon K."/>
            <person name="Galgiani J."/>
            <person name="Orsborn K."/>
            <person name="Lewis M.L."/>
            <person name="Nusbaum C."/>
            <person name="Galagan J."/>
            <person name="Birren B."/>
        </authorList>
    </citation>
    <scope>NUCLEOTIDE SEQUENCE [LARGE SCALE GENOMIC DNA]</scope>
    <source>
        <strain evidence="4 5">RMSCC 3488</strain>
    </source>
</reference>
<feature type="compositionally biased region" description="Low complexity" evidence="2">
    <location>
        <begin position="168"/>
        <end position="179"/>
    </location>
</feature>
<evidence type="ECO:0000256" key="3">
    <source>
        <dbReference type="SAM" id="Phobius"/>
    </source>
</evidence>
<protein>
    <submittedName>
        <fullName evidence="4">Uncharacterized protein</fullName>
    </submittedName>
</protein>
<proteinExistence type="predicted"/>
<keyword evidence="3" id="KW-0472">Membrane</keyword>
<feature type="region of interest" description="Disordered" evidence="2">
    <location>
        <begin position="135"/>
        <end position="188"/>
    </location>
</feature>
<evidence type="ECO:0000313" key="5">
    <source>
        <dbReference type="Proteomes" id="UP000054567"/>
    </source>
</evidence>
<feature type="transmembrane region" description="Helical" evidence="3">
    <location>
        <begin position="6"/>
        <end position="25"/>
    </location>
</feature>
<gene>
    <name evidence="4" type="ORF">CPAG_00927</name>
</gene>
<keyword evidence="3" id="KW-1133">Transmembrane helix</keyword>
<keyword evidence="3" id="KW-0812">Transmembrane</keyword>
<keyword evidence="1" id="KW-0175">Coiled coil</keyword>
<evidence type="ECO:0000256" key="2">
    <source>
        <dbReference type="SAM" id="MobiDB-lite"/>
    </source>
</evidence>
<feature type="region of interest" description="Disordered" evidence="2">
    <location>
        <begin position="201"/>
        <end position="250"/>
    </location>
</feature>
<organism evidence="4 5">
    <name type="scientific">Coccidioides posadasii RMSCC 3488</name>
    <dbReference type="NCBI Taxonomy" id="454284"/>
    <lineage>
        <taxon>Eukaryota</taxon>
        <taxon>Fungi</taxon>
        <taxon>Dikarya</taxon>
        <taxon>Ascomycota</taxon>
        <taxon>Pezizomycotina</taxon>
        <taxon>Eurotiomycetes</taxon>
        <taxon>Eurotiomycetidae</taxon>
        <taxon>Onygenales</taxon>
        <taxon>Onygenaceae</taxon>
        <taxon>Coccidioides</taxon>
    </lineage>
</organism>
<dbReference type="VEuPathDB" id="FungiDB:CPAG_00927"/>
<dbReference type="EMBL" id="DS268109">
    <property type="protein sequence ID" value="KMM64575.1"/>
    <property type="molecule type" value="Genomic_DNA"/>
</dbReference>
<feature type="coiled-coil region" evidence="1">
    <location>
        <begin position="29"/>
        <end position="70"/>
    </location>
</feature>
<accession>A0A0J6F5J8</accession>
<dbReference type="OrthoDB" id="4205433at2759"/>
<evidence type="ECO:0000313" key="4">
    <source>
        <dbReference type="EMBL" id="KMM64575.1"/>
    </source>
</evidence>
<dbReference type="AlphaFoldDB" id="A0A0J6F5J8"/>
<sequence length="250" mass="27500">MAMMEWLAETWIIRILFFLIAYYAANSQIDRATRKANSAEYRARRAERALENAQSDIRINANECVELRKRVSYLEEKMDEYVRVLEALSVPFASSAVEDDGDRVASRGVCGSSSVDVEALSGAQVGIPASTAQARLDSSLSHKQQPQQHQQHYIIRSSDGAKEPTGRSSSSSDQSTSSSLERISGLRGRLESRKDSVISALNNLPGRRSNRGSRSGGISASSIYHTMPGRALVRMARRSRSKASDSEAIE</sequence>
<feature type="compositionally biased region" description="Low complexity" evidence="2">
    <location>
        <begin position="212"/>
        <end position="222"/>
    </location>
</feature>